<keyword evidence="9" id="KW-1185">Reference proteome</keyword>
<dbReference type="EMBL" id="JQ309827">
    <property type="protein sequence ID" value="AFF27942.1"/>
    <property type="molecule type" value="Genomic_DNA"/>
</dbReference>
<organism evidence="8 9">
    <name type="scientific">Enterococcus phage vB_Efae230P-4</name>
    <dbReference type="NCBI Taxonomy" id="1161939"/>
    <lineage>
        <taxon>Viruses</taxon>
        <taxon>Duplodnaviria</taxon>
        <taxon>Heunggongvirae</taxon>
        <taxon>Uroviricota</taxon>
        <taxon>Caudoviricetes</taxon>
        <taxon>Rountreeviridae</taxon>
        <taxon>Sarlesvirinae</taxon>
        <taxon>Copernicusvirus</taxon>
        <taxon>Copernicusvirus Efae230P4</taxon>
    </lineage>
</organism>
<name>A0A067XGV1_9CAUD</name>
<keyword evidence="4" id="KW-0081">Bacteriolytic enzyme</keyword>
<evidence type="ECO:0000256" key="5">
    <source>
        <dbReference type="ARBA" id="ARBA00022801"/>
    </source>
</evidence>
<dbReference type="GO" id="GO:0009254">
    <property type="term" value="P:peptidoglycan turnover"/>
    <property type="evidence" value="ECO:0007669"/>
    <property type="project" value="TreeGrafter"/>
</dbReference>
<dbReference type="RefSeq" id="YP_009103966.1">
    <property type="nucleotide sequence ID" value="NC_025467.1"/>
</dbReference>
<evidence type="ECO:0000256" key="2">
    <source>
        <dbReference type="ARBA" id="ARBA00011901"/>
    </source>
</evidence>
<feature type="domain" description="N-acetylmuramoyl-L-alanine amidase" evidence="7">
    <location>
        <begin position="14"/>
        <end position="152"/>
    </location>
</feature>
<keyword evidence="5" id="KW-0378">Hydrolase</keyword>
<dbReference type="CDD" id="cd06583">
    <property type="entry name" value="PGRP"/>
    <property type="match status" value="1"/>
</dbReference>
<dbReference type="InterPro" id="IPR051206">
    <property type="entry name" value="NAMLAA_amidase_2"/>
</dbReference>
<evidence type="ECO:0000259" key="7">
    <source>
        <dbReference type="SMART" id="SM00644"/>
    </source>
</evidence>
<dbReference type="PANTHER" id="PTHR30417">
    <property type="entry name" value="N-ACETYLMURAMOYL-L-ALANINE AMIDASE AMID"/>
    <property type="match status" value="1"/>
</dbReference>
<dbReference type="SMART" id="SM00644">
    <property type="entry name" value="Ami_2"/>
    <property type="match status" value="1"/>
</dbReference>
<accession>A0A067XGV1</accession>
<dbReference type="GO" id="GO:0042742">
    <property type="term" value="P:defense response to bacterium"/>
    <property type="evidence" value="ECO:0007669"/>
    <property type="project" value="UniProtKB-KW"/>
</dbReference>
<dbReference type="InterPro" id="IPR036505">
    <property type="entry name" value="Amidase/PGRP_sf"/>
</dbReference>
<keyword evidence="3" id="KW-0929">Antimicrobial</keyword>
<dbReference type="InterPro" id="IPR002502">
    <property type="entry name" value="Amidase_domain"/>
</dbReference>
<dbReference type="Proteomes" id="UP000027492">
    <property type="component" value="Segment"/>
</dbReference>
<keyword evidence="6" id="KW-0961">Cell wall biogenesis/degradation</keyword>
<evidence type="ECO:0000256" key="1">
    <source>
        <dbReference type="ARBA" id="ARBA00001561"/>
    </source>
</evidence>
<proteinExistence type="predicted"/>
<dbReference type="SUPFAM" id="SSF55846">
    <property type="entry name" value="N-acetylmuramoyl-L-alanine amidase-like"/>
    <property type="match status" value="1"/>
</dbReference>
<evidence type="ECO:0000313" key="9">
    <source>
        <dbReference type="Proteomes" id="UP000027492"/>
    </source>
</evidence>
<dbReference type="EC" id="3.5.1.28" evidence="2"/>
<gene>
    <name evidence="8" type="ORF">vB_Efae230P-4.10</name>
</gene>
<dbReference type="GO" id="GO:0009253">
    <property type="term" value="P:peptidoglycan catabolic process"/>
    <property type="evidence" value="ECO:0007669"/>
    <property type="project" value="InterPro"/>
</dbReference>
<dbReference type="PANTHER" id="PTHR30417:SF1">
    <property type="entry name" value="N-ACETYLMURAMOYL-L-ALANINE AMIDASE AMID"/>
    <property type="match status" value="1"/>
</dbReference>
<dbReference type="Pfam" id="PF01510">
    <property type="entry name" value="Amidase_2"/>
    <property type="match status" value="1"/>
</dbReference>
<evidence type="ECO:0000313" key="8">
    <source>
        <dbReference type="EMBL" id="AFF27942.1"/>
    </source>
</evidence>
<dbReference type="GeneID" id="22112869"/>
<reference evidence="8 9" key="1">
    <citation type="submission" date="2011-12" db="EMBL/GenBank/DDBJ databases">
        <title>Sequence of unusually small Enterococcal phage vB_Efae230P-4.</title>
        <authorList>
            <person name="Golebiewski M."/>
            <person name="Jurczak-Kurek A."/>
            <person name="Wrobel B."/>
        </authorList>
    </citation>
    <scope>NUCLEOTIDE SEQUENCE [LARGE SCALE GENOMIC DNA]</scope>
</reference>
<evidence type="ECO:0000256" key="6">
    <source>
        <dbReference type="ARBA" id="ARBA00023316"/>
    </source>
</evidence>
<dbReference type="KEGG" id="vg:22112869"/>
<protein>
    <recommendedName>
        <fullName evidence="2">N-acetylmuramoyl-L-alanine amidase</fullName>
        <ecNumber evidence="2">3.5.1.28</ecNumber>
    </recommendedName>
</protein>
<dbReference type="GO" id="GO:0071555">
    <property type="term" value="P:cell wall organization"/>
    <property type="evidence" value="ECO:0007669"/>
    <property type="project" value="UniProtKB-KW"/>
</dbReference>
<comment type="catalytic activity">
    <reaction evidence="1">
        <text>Hydrolyzes the link between N-acetylmuramoyl residues and L-amino acid residues in certain cell-wall glycopeptides.</text>
        <dbReference type="EC" id="3.5.1.28"/>
    </reaction>
</comment>
<sequence length="258" mass="28736">METYSNLTTSVNQNAMYCEPRQGRIEYIILHHNATTNKNVAMSTWYTTSGNWTSAHYEITDNEIIGCVGENYTAYHAGGTGGSDVPTIPNVNHRSIGLEHVNSSGAPYWSVSDATLRNSAKLIVDICNRYGLSINRNTIKGHNEVTATACPGGINVNKVVKMAQELANGKQPESPKPPLPTPKKEDDKMFIYLKKQKNGNTEQWFVCGDKRMYLPTMTYVNEANALIKRYGGSTNQTVYNHDNFGLKMIEKAYTEVKV</sequence>
<dbReference type="GO" id="GO:0001897">
    <property type="term" value="P:symbiont-mediated cytolysis of host cell"/>
    <property type="evidence" value="ECO:0007669"/>
    <property type="project" value="UniProtKB-ARBA"/>
</dbReference>
<evidence type="ECO:0000256" key="3">
    <source>
        <dbReference type="ARBA" id="ARBA00022529"/>
    </source>
</evidence>
<dbReference type="Gene3D" id="3.40.80.10">
    <property type="entry name" value="Peptidoglycan recognition protein-like"/>
    <property type="match status" value="1"/>
</dbReference>
<dbReference type="OrthoDB" id="16060at10239"/>
<dbReference type="GO" id="GO:0008745">
    <property type="term" value="F:N-acetylmuramoyl-L-alanine amidase activity"/>
    <property type="evidence" value="ECO:0007669"/>
    <property type="project" value="UniProtKB-EC"/>
</dbReference>
<evidence type="ECO:0000256" key="4">
    <source>
        <dbReference type="ARBA" id="ARBA00022638"/>
    </source>
</evidence>